<dbReference type="PANTHER" id="PTHR43342">
    <property type="entry name" value="NADH-QUINONE OXIDOREDUCTASE, E SUBUNIT"/>
    <property type="match status" value="1"/>
</dbReference>
<evidence type="ECO:0000256" key="7">
    <source>
        <dbReference type="PIRSR" id="PIRSR000216-1"/>
    </source>
</evidence>
<dbReference type="InterPro" id="IPR036249">
    <property type="entry name" value="Thioredoxin-like_sf"/>
</dbReference>
<keyword evidence="3 7" id="KW-0479">Metal-binding</keyword>
<keyword evidence="2 7" id="KW-0001">2Fe-2S</keyword>
<feature type="binding site" evidence="7">
    <location>
        <position position="126"/>
    </location>
    <ligand>
        <name>[2Fe-2S] cluster</name>
        <dbReference type="ChEBI" id="CHEBI:190135"/>
    </ligand>
</feature>
<evidence type="ECO:0000256" key="5">
    <source>
        <dbReference type="ARBA" id="ARBA00023014"/>
    </source>
</evidence>
<evidence type="ECO:0000313" key="9">
    <source>
        <dbReference type="Proteomes" id="UP000305887"/>
    </source>
</evidence>
<comment type="cofactor">
    <cofactor evidence="7">
        <name>[2Fe-2S] cluster</name>
        <dbReference type="ChEBI" id="CHEBI:190135"/>
    </cofactor>
    <text evidence="7">Binds 1 [2Fe-2S] cluster.</text>
</comment>
<dbReference type="GO" id="GO:0051537">
    <property type="term" value="F:2 iron, 2 sulfur cluster binding"/>
    <property type="evidence" value="ECO:0007669"/>
    <property type="project" value="UniProtKB-KW"/>
</dbReference>
<evidence type="ECO:0000256" key="6">
    <source>
        <dbReference type="ARBA" id="ARBA00034078"/>
    </source>
</evidence>
<feature type="binding site" evidence="7">
    <location>
        <position position="81"/>
    </location>
    <ligand>
        <name>[2Fe-2S] cluster</name>
        <dbReference type="ChEBI" id="CHEBI:190135"/>
    </ligand>
</feature>
<dbReference type="RefSeq" id="WP_139075108.1">
    <property type="nucleotide sequence ID" value="NZ_VDFU01000002.1"/>
</dbReference>
<organism evidence="8 9">
    <name type="scientific">Rubellimicrobium rubrum</name>
    <dbReference type="NCBI Taxonomy" id="2585369"/>
    <lineage>
        <taxon>Bacteria</taxon>
        <taxon>Pseudomonadati</taxon>
        <taxon>Pseudomonadota</taxon>
        <taxon>Alphaproteobacteria</taxon>
        <taxon>Rhodobacterales</taxon>
        <taxon>Roseobacteraceae</taxon>
        <taxon>Rubellimicrobium</taxon>
    </lineage>
</organism>
<dbReference type="SUPFAM" id="SSF52833">
    <property type="entry name" value="Thioredoxin-like"/>
    <property type="match status" value="1"/>
</dbReference>
<keyword evidence="4 7" id="KW-0408">Iron</keyword>
<dbReference type="Gene3D" id="1.10.10.1590">
    <property type="entry name" value="NADH-quinone oxidoreductase subunit E"/>
    <property type="match status" value="1"/>
</dbReference>
<evidence type="ECO:0000256" key="2">
    <source>
        <dbReference type="ARBA" id="ARBA00022714"/>
    </source>
</evidence>
<accession>A0A5C4N638</accession>
<evidence type="ECO:0000256" key="1">
    <source>
        <dbReference type="ARBA" id="ARBA00010643"/>
    </source>
</evidence>
<comment type="similarity">
    <text evidence="1">Belongs to the complex I 24 kDa subunit family.</text>
</comment>
<comment type="caution">
    <text evidence="8">The sequence shown here is derived from an EMBL/GenBank/DDBJ whole genome shotgun (WGS) entry which is preliminary data.</text>
</comment>
<reference evidence="8 9" key="1">
    <citation type="submission" date="2019-06" db="EMBL/GenBank/DDBJ databases">
        <title>YIM 131921 draft genome.</title>
        <authorList>
            <person name="Jiang L."/>
        </authorList>
    </citation>
    <scope>NUCLEOTIDE SEQUENCE [LARGE SCALE GENOMIC DNA]</scope>
    <source>
        <strain evidence="8 9">YIM 131921</strain>
    </source>
</reference>
<proteinExistence type="inferred from homology"/>
<gene>
    <name evidence="8" type="ORF">FHG66_02465</name>
</gene>
<comment type="cofactor">
    <cofactor evidence="6">
        <name>[2Fe-2S] cluster</name>
        <dbReference type="ChEBI" id="CHEBI:190135"/>
    </cofactor>
</comment>
<name>A0A5C4N638_9RHOB</name>
<dbReference type="GO" id="GO:0046872">
    <property type="term" value="F:metal ion binding"/>
    <property type="evidence" value="ECO:0007669"/>
    <property type="project" value="UniProtKB-KW"/>
</dbReference>
<evidence type="ECO:0000256" key="4">
    <source>
        <dbReference type="ARBA" id="ARBA00023004"/>
    </source>
</evidence>
<dbReference type="InterPro" id="IPR028431">
    <property type="entry name" value="NADP_DH_HndA-like"/>
</dbReference>
<dbReference type="Proteomes" id="UP000305887">
    <property type="component" value="Unassembled WGS sequence"/>
</dbReference>
<evidence type="ECO:0000256" key="3">
    <source>
        <dbReference type="ARBA" id="ARBA00022723"/>
    </source>
</evidence>
<feature type="binding site" evidence="7">
    <location>
        <position position="122"/>
    </location>
    <ligand>
        <name>[2Fe-2S] cluster</name>
        <dbReference type="ChEBI" id="CHEBI:190135"/>
    </ligand>
</feature>
<feature type="binding site" evidence="7">
    <location>
        <position position="86"/>
    </location>
    <ligand>
        <name>[2Fe-2S] cluster</name>
        <dbReference type="ChEBI" id="CHEBI:190135"/>
    </ligand>
</feature>
<evidence type="ECO:0008006" key="10">
    <source>
        <dbReference type="Google" id="ProtNLM"/>
    </source>
</evidence>
<dbReference type="GO" id="GO:0016491">
    <property type="term" value="F:oxidoreductase activity"/>
    <property type="evidence" value="ECO:0007669"/>
    <property type="project" value="InterPro"/>
</dbReference>
<dbReference type="PANTHER" id="PTHR43342:SF1">
    <property type="entry name" value="BIFURCATING [FEFE] HYDROGENASE GAMMA SUBUNIT"/>
    <property type="match status" value="1"/>
</dbReference>
<dbReference type="Pfam" id="PF01257">
    <property type="entry name" value="2Fe-2S_thioredx"/>
    <property type="match status" value="1"/>
</dbReference>
<dbReference type="AlphaFoldDB" id="A0A5C4N638"/>
<dbReference type="OrthoDB" id="9807941at2"/>
<evidence type="ECO:0000313" key="8">
    <source>
        <dbReference type="EMBL" id="TNC52424.1"/>
    </source>
</evidence>
<keyword evidence="5 7" id="KW-0411">Iron-sulfur</keyword>
<dbReference type="InterPro" id="IPR002023">
    <property type="entry name" value="NuoE-like"/>
</dbReference>
<dbReference type="EMBL" id="VDFU01000002">
    <property type="protein sequence ID" value="TNC52424.1"/>
    <property type="molecule type" value="Genomic_DNA"/>
</dbReference>
<dbReference type="InterPro" id="IPR041921">
    <property type="entry name" value="NuoE_N"/>
</dbReference>
<dbReference type="Gene3D" id="3.40.30.10">
    <property type="entry name" value="Glutaredoxin"/>
    <property type="match status" value="1"/>
</dbReference>
<protein>
    <recommendedName>
        <fullName evidence="10">Formate dehydrogenase subunit gamma</fullName>
    </recommendedName>
</protein>
<dbReference type="PIRSF" id="PIRSF000216">
    <property type="entry name" value="NADH_DH_24kDa"/>
    <property type="match status" value="1"/>
</dbReference>
<keyword evidence="9" id="KW-1185">Reference proteome</keyword>
<dbReference type="PROSITE" id="PS01099">
    <property type="entry name" value="COMPLEX1_24K"/>
    <property type="match status" value="1"/>
</dbReference>
<sequence length="152" mass="16081">MLDTADFSSRLQEIIAAHLPMEGPLLPILHAVQAEWGHIPEPAVPVIANALNLGRAEVHGVVTFYHDFRAVQAGATVIKVCAAEACQAQGGRDLVQATLRAFGLKDFGTTLDGRVTVEPIYCLGLCACGPAAIVGERLVGRASVERIQEAAQ</sequence>